<gene>
    <name evidence="2" type="ORF">METZ01_LOCUS136396</name>
</gene>
<dbReference type="AlphaFoldDB" id="A0A381Z3S5"/>
<accession>A0A381Z3S5</accession>
<dbReference type="Gene3D" id="2.60.120.230">
    <property type="match status" value="1"/>
</dbReference>
<organism evidence="2">
    <name type="scientific">marine metagenome</name>
    <dbReference type="NCBI Taxonomy" id="408172"/>
    <lineage>
        <taxon>unclassified sequences</taxon>
        <taxon>metagenomes</taxon>
        <taxon>ecological metagenomes</taxon>
    </lineage>
</organism>
<dbReference type="InterPro" id="IPR008977">
    <property type="entry name" value="PHM/PNGase_F_dom_sf"/>
</dbReference>
<dbReference type="EMBL" id="UINC01019735">
    <property type="protein sequence ID" value="SVA83542.1"/>
    <property type="molecule type" value="Genomic_DNA"/>
</dbReference>
<evidence type="ECO:0008006" key="3">
    <source>
        <dbReference type="Google" id="ProtNLM"/>
    </source>
</evidence>
<name>A0A381Z3S5_9ZZZZ</name>
<dbReference type="SUPFAM" id="SSF49742">
    <property type="entry name" value="PHM/PNGase F"/>
    <property type="match status" value="1"/>
</dbReference>
<protein>
    <recommendedName>
        <fullName evidence="3">Cytochrome c domain-containing protein</fullName>
    </recommendedName>
</protein>
<keyword evidence="1" id="KW-1015">Disulfide bond</keyword>
<sequence>MINSTMEIKSLAKLSLLVLIFFACEDKDSTVPISSWNTIQEQILTPSCANCHISGTAIAKQSGLDLSKGNAYSQMVNVPPKNISAKNDGLVIVSNEGGMKGLGKSYLWEKINAYDREHFLSDHPEYGQMMPPSANFLTNGQLQFIRGWIEGGAPETGIVVDEKLLQDSNRYEPPEYQPLDPPENGFQLHLGPFEIQPNFEREFFYYTDLNLTEDVFVNRIQIEMRPGSHHFILYSFLEGTKRTDLPNLGEIRELRYSDGAPNLYTLKTMQFHQFFGGTQWPRLDYRLPPGVALRIPSQFGLDQNTHFVNRTDTIMVGEVYSNIHTIDKSKVQHIAELFGWSNMDFSLPPNKITTITKTFDVNNKIYIGQVFSHAHEKMTEFVVKISGGPRNNEVIYWTDDWQHPPIINYDPAIELNPGEGLTLIATYDNPTDQTVKFGFLSTNEMMIVFGWYYQ</sequence>
<evidence type="ECO:0000313" key="2">
    <source>
        <dbReference type="EMBL" id="SVA83542.1"/>
    </source>
</evidence>
<dbReference type="InterPro" id="IPR014784">
    <property type="entry name" value="Cu2_ascorb_mOase-like_C"/>
</dbReference>
<evidence type="ECO:0000256" key="1">
    <source>
        <dbReference type="ARBA" id="ARBA00023157"/>
    </source>
</evidence>
<proteinExistence type="predicted"/>
<reference evidence="2" key="1">
    <citation type="submission" date="2018-05" db="EMBL/GenBank/DDBJ databases">
        <authorList>
            <person name="Lanie J.A."/>
            <person name="Ng W.-L."/>
            <person name="Kazmierczak K.M."/>
            <person name="Andrzejewski T.M."/>
            <person name="Davidsen T.M."/>
            <person name="Wayne K.J."/>
            <person name="Tettelin H."/>
            <person name="Glass J.I."/>
            <person name="Rusch D."/>
            <person name="Podicherti R."/>
            <person name="Tsui H.-C.T."/>
            <person name="Winkler M.E."/>
        </authorList>
    </citation>
    <scope>NUCLEOTIDE SEQUENCE</scope>
</reference>
<dbReference type="GO" id="GO:0016715">
    <property type="term" value="F:oxidoreductase activity, acting on paired donors, with incorporation or reduction of molecular oxygen, reduced ascorbate as one donor, and incorporation of one atom of oxygen"/>
    <property type="evidence" value="ECO:0007669"/>
    <property type="project" value="InterPro"/>
</dbReference>